<comment type="caution">
    <text evidence="3">The sequence shown here is derived from an EMBL/GenBank/DDBJ whole genome shotgun (WGS) entry which is preliminary data.</text>
</comment>
<dbReference type="AlphaFoldDB" id="A0A0N1FBK0"/>
<dbReference type="GO" id="GO:0004803">
    <property type="term" value="F:transposase activity"/>
    <property type="evidence" value="ECO:0007669"/>
    <property type="project" value="InterPro"/>
</dbReference>
<dbReference type="GO" id="GO:0006313">
    <property type="term" value="P:DNA transposition"/>
    <property type="evidence" value="ECO:0007669"/>
    <property type="project" value="InterPro"/>
</dbReference>
<organism evidence="3 4">
    <name type="scientific">Komagataeibacter intermedius AF2</name>
    <dbReference type="NCBI Taxonomy" id="1458464"/>
    <lineage>
        <taxon>Bacteria</taxon>
        <taxon>Pseudomonadati</taxon>
        <taxon>Pseudomonadota</taxon>
        <taxon>Alphaproteobacteria</taxon>
        <taxon>Acetobacterales</taxon>
        <taxon>Acetobacteraceae</taxon>
        <taxon>Komagataeibacter</taxon>
    </lineage>
</organism>
<evidence type="ECO:0000259" key="2">
    <source>
        <dbReference type="Pfam" id="PF13340"/>
    </source>
</evidence>
<evidence type="ECO:0000313" key="4">
    <source>
        <dbReference type="Proteomes" id="UP000031553"/>
    </source>
</evidence>
<dbReference type="InterPro" id="IPR002559">
    <property type="entry name" value="Transposase_11"/>
</dbReference>
<gene>
    <name evidence="3" type="ORF">GLUCOINTEAF2_0202338</name>
</gene>
<proteinExistence type="predicted"/>
<evidence type="ECO:0000313" key="3">
    <source>
        <dbReference type="EMBL" id="KPH86979.1"/>
    </source>
</evidence>
<dbReference type="EMBL" id="JUFX02000168">
    <property type="protein sequence ID" value="KPH86979.1"/>
    <property type="molecule type" value="Genomic_DNA"/>
</dbReference>
<name>A0A0N1FBK0_9PROT</name>
<dbReference type="GO" id="GO:0003677">
    <property type="term" value="F:DNA binding"/>
    <property type="evidence" value="ECO:0007669"/>
    <property type="project" value="InterPro"/>
</dbReference>
<evidence type="ECO:0000259" key="1">
    <source>
        <dbReference type="Pfam" id="PF01609"/>
    </source>
</evidence>
<dbReference type="PANTHER" id="PTHR30007">
    <property type="entry name" value="PHP DOMAIN PROTEIN"/>
    <property type="match status" value="1"/>
</dbReference>
<dbReference type="Pfam" id="PF13340">
    <property type="entry name" value="DUF4096"/>
    <property type="match status" value="1"/>
</dbReference>
<dbReference type="Pfam" id="PF01609">
    <property type="entry name" value="DDE_Tnp_1"/>
    <property type="match status" value="1"/>
</dbReference>
<feature type="domain" description="Insertion element IS402-like" evidence="2">
    <location>
        <begin position="1"/>
        <end position="43"/>
    </location>
</feature>
<dbReference type="PANTHER" id="PTHR30007:SF0">
    <property type="entry name" value="TRANSPOSASE"/>
    <property type="match status" value="1"/>
</dbReference>
<sequence>MEAILYIVTTGGQWRQLPRHFPAFTTVQGYFYRWIREGRWEAMNHILAILSRTQDGRDATPSVGIIDSQSVKTAENGGPCGYGAGKKIRGRKQHITTDMPDHVASGGQTQTVSQVIIVSGRIDKAPDEAGTANKQNTLSSQDQIGEGISKLAEWRQQQRCRIETALLVHTTGMRECHKAFLAMIGPDATGPHAAKR</sequence>
<feature type="domain" description="Transposase IS4-like" evidence="1">
    <location>
        <begin position="60"/>
        <end position="98"/>
    </location>
</feature>
<protein>
    <submittedName>
        <fullName evidence="3">Transposase</fullName>
    </submittedName>
</protein>
<reference evidence="3 4" key="1">
    <citation type="submission" date="2015-07" db="EMBL/GenBank/DDBJ databases">
        <title>Draft Genome Sequence of Komagataeibacter intermedius Strain AF2, Isolated from Kombucha Tea.</title>
        <authorList>
            <person name="Santos R.A."/>
            <person name="Berretta A.A."/>
            <person name="Barud H.S."/>
            <person name="Ribeiro S.J."/>
            <person name="Gonzalez-Garcia L.N."/>
            <person name="Zucchi T.D."/>
            <person name="Goldman G.H."/>
            <person name="Riano-Pachon D.M."/>
        </authorList>
    </citation>
    <scope>NUCLEOTIDE SEQUENCE [LARGE SCALE GENOMIC DNA]</scope>
    <source>
        <strain evidence="3 4">AF2</strain>
    </source>
</reference>
<dbReference type="InterPro" id="IPR025161">
    <property type="entry name" value="IS402-like_dom"/>
</dbReference>
<dbReference type="Proteomes" id="UP000031553">
    <property type="component" value="Unassembled WGS sequence"/>
</dbReference>
<accession>A0A0N1FBK0</accession>